<evidence type="ECO:0000313" key="1">
    <source>
        <dbReference type="EMBL" id="BAC95136.1"/>
    </source>
</evidence>
<proteinExistence type="predicted"/>
<dbReference type="CDD" id="cd09030">
    <property type="entry name" value="DUF1425"/>
    <property type="match status" value="1"/>
</dbReference>
<dbReference type="STRING" id="672.VV93_v1c20800"/>
<dbReference type="Proteomes" id="UP000002675">
    <property type="component" value="Chromosome I"/>
</dbReference>
<name>Q7MIZ1_VIBVY</name>
<dbReference type="InterPro" id="IPR038483">
    <property type="entry name" value="YcfL-like_sf"/>
</dbReference>
<evidence type="ECO:0000313" key="2">
    <source>
        <dbReference type="Proteomes" id="UP000002675"/>
    </source>
</evidence>
<dbReference type="HOGENOM" id="CLU_145387_1_0_6"/>
<reference evidence="1 2" key="1">
    <citation type="journal article" date="2003" name="Genome Res.">
        <title>Comparative genome analysis of Vibrio vulnificus, a marine pathogen.</title>
        <authorList>
            <person name="Chen C.Y."/>
            <person name="Wu K.M."/>
            <person name="Chang Y.C."/>
            <person name="Chang C.H."/>
            <person name="Tsai H.C."/>
            <person name="Liao T.L."/>
            <person name="Liu Y.M."/>
            <person name="Chen H.J."/>
            <person name="Shen A.B."/>
            <person name="Li J.C."/>
            <person name="Su T.L."/>
            <person name="Shao C.P."/>
            <person name="Lee C.T."/>
            <person name="Hor L.I."/>
            <person name="Tsai S.F."/>
        </authorList>
    </citation>
    <scope>NUCLEOTIDE SEQUENCE [LARGE SCALE GENOMIC DNA]</scope>
    <source>
        <strain evidence="1 2">YJ016</strain>
    </source>
</reference>
<sequence>MAQTIREAVMRAWIISALVLLGLAGCAENTAGMRVDGETQHVFFHDNVLGGRLLVDDIATTQVDDRARAVVRLTSNFKGDQNILYRFAWYDDNGLEVNTKPGPWRQAIVRGFESITLSEVTVNPNGTQYRLQIRAANE</sequence>
<evidence type="ECO:0008006" key="3">
    <source>
        <dbReference type="Google" id="ProtNLM"/>
    </source>
</evidence>
<dbReference type="PROSITE" id="PS51257">
    <property type="entry name" value="PROKAR_LIPOPROTEIN"/>
    <property type="match status" value="1"/>
</dbReference>
<dbReference type="eggNOG" id="COG5633">
    <property type="taxonomic scope" value="Bacteria"/>
</dbReference>
<accession>Q7MIZ1</accession>
<dbReference type="AlphaFoldDB" id="Q7MIZ1"/>
<gene>
    <name evidence="1" type="ordered locus">VV2372</name>
</gene>
<dbReference type="InterPro" id="IPR010824">
    <property type="entry name" value="DUF1425"/>
</dbReference>
<protein>
    <recommendedName>
        <fullName evidence="3">DUF1425 domain-containing protein</fullName>
    </recommendedName>
</protein>
<dbReference type="Pfam" id="PF07233">
    <property type="entry name" value="DUF1425"/>
    <property type="match status" value="1"/>
</dbReference>
<dbReference type="Gene3D" id="2.60.40.3230">
    <property type="match status" value="1"/>
</dbReference>
<dbReference type="KEGG" id="vvy:VV2372"/>
<organism evidence="1 2">
    <name type="scientific">Vibrio vulnificus (strain YJ016)</name>
    <dbReference type="NCBI Taxonomy" id="196600"/>
    <lineage>
        <taxon>Bacteria</taxon>
        <taxon>Pseudomonadati</taxon>
        <taxon>Pseudomonadota</taxon>
        <taxon>Gammaproteobacteria</taxon>
        <taxon>Vibrionales</taxon>
        <taxon>Vibrionaceae</taxon>
        <taxon>Vibrio</taxon>
    </lineage>
</organism>
<dbReference type="EMBL" id="BA000037">
    <property type="protein sequence ID" value="BAC95136.1"/>
    <property type="molecule type" value="Genomic_DNA"/>
</dbReference>